<comment type="caution">
    <text evidence="1">The sequence shown here is derived from an EMBL/GenBank/DDBJ whole genome shotgun (WGS) entry which is preliminary data.</text>
</comment>
<sequence>MNDDIQFLKDQQNEFNTQEYDSQESSRYWTVGDYKMVSCPEGCKDEYHVHLPNREYYGEINDLLKDY</sequence>
<reference evidence="1 2" key="1">
    <citation type="submission" date="2021-03" db="EMBL/GenBank/DDBJ databases">
        <title>Whole genome sequence of Metabacillus bambusae BG109.</title>
        <authorList>
            <person name="Jeong J.W."/>
        </authorList>
    </citation>
    <scope>NUCLEOTIDE SEQUENCE [LARGE SCALE GENOMIC DNA]</scope>
    <source>
        <strain evidence="1 2">BG109</strain>
    </source>
</reference>
<proteinExistence type="predicted"/>
<dbReference type="EMBL" id="JAGDEL010000003">
    <property type="protein sequence ID" value="MBO1511205.1"/>
    <property type="molecule type" value="Genomic_DNA"/>
</dbReference>
<protein>
    <submittedName>
        <fullName evidence="1">Uncharacterized protein</fullName>
    </submittedName>
</protein>
<dbReference type="Proteomes" id="UP000663981">
    <property type="component" value="Unassembled WGS sequence"/>
</dbReference>
<accession>A0ABS3MZ79</accession>
<dbReference type="RefSeq" id="WP_207975995.1">
    <property type="nucleotide sequence ID" value="NZ_JAGDEL010000003.1"/>
</dbReference>
<name>A0ABS3MZ79_9BACI</name>
<evidence type="ECO:0000313" key="2">
    <source>
        <dbReference type="Proteomes" id="UP000663981"/>
    </source>
</evidence>
<keyword evidence="2" id="KW-1185">Reference proteome</keyword>
<gene>
    <name evidence="1" type="ORF">I7822_05875</name>
</gene>
<evidence type="ECO:0000313" key="1">
    <source>
        <dbReference type="EMBL" id="MBO1511205.1"/>
    </source>
</evidence>
<organism evidence="1 2">
    <name type="scientific">Metabacillus bambusae</name>
    <dbReference type="NCBI Taxonomy" id="2795218"/>
    <lineage>
        <taxon>Bacteria</taxon>
        <taxon>Bacillati</taxon>
        <taxon>Bacillota</taxon>
        <taxon>Bacilli</taxon>
        <taxon>Bacillales</taxon>
        <taxon>Bacillaceae</taxon>
        <taxon>Metabacillus</taxon>
    </lineage>
</organism>